<dbReference type="GO" id="GO:0030001">
    <property type="term" value="P:metal ion transport"/>
    <property type="evidence" value="ECO:0007669"/>
    <property type="project" value="TreeGrafter"/>
</dbReference>
<keyword evidence="6" id="KW-0813">Transport</keyword>
<dbReference type="Pfam" id="PF01345">
    <property type="entry name" value="DUF11"/>
    <property type="match status" value="1"/>
</dbReference>
<feature type="region of interest" description="Disordered" evidence="7">
    <location>
        <begin position="1492"/>
        <end position="1521"/>
    </location>
</feature>
<dbReference type="EMBL" id="FNMY01000003">
    <property type="protein sequence ID" value="SDW86850.1"/>
    <property type="molecule type" value="Genomic_DNA"/>
</dbReference>
<evidence type="ECO:0000256" key="4">
    <source>
        <dbReference type="ARBA" id="ARBA00022737"/>
    </source>
</evidence>
<keyword evidence="2" id="KW-0964">Secreted</keyword>
<keyword evidence="8" id="KW-1133">Transmembrane helix</keyword>
<reference evidence="11" key="1">
    <citation type="submission" date="2016-10" db="EMBL/GenBank/DDBJ databases">
        <authorList>
            <person name="Varghese N."/>
            <person name="Submissions S."/>
        </authorList>
    </citation>
    <scope>NUCLEOTIDE SEQUENCE [LARGE SCALE GENOMIC DNA]</scope>
    <source>
        <strain evidence="11">DSM 25030</strain>
    </source>
</reference>
<evidence type="ECO:0000256" key="5">
    <source>
        <dbReference type="ARBA" id="ARBA00022837"/>
    </source>
</evidence>
<dbReference type="InterPro" id="IPR026341">
    <property type="entry name" value="T9SS_type_B"/>
</dbReference>
<feature type="domain" description="Calx-beta" evidence="9">
    <location>
        <begin position="383"/>
        <end position="482"/>
    </location>
</feature>
<evidence type="ECO:0000256" key="2">
    <source>
        <dbReference type="ARBA" id="ARBA00022525"/>
    </source>
</evidence>
<protein>
    <submittedName>
        <fullName evidence="10">Gliding motility-associated C-terminal domain-containing protein</fullName>
    </submittedName>
</protein>
<dbReference type="Pfam" id="PF18884">
    <property type="entry name" value="TSP3_bac"/>
    <property type="match status" value="2"/>
</dbReference>
<keyword evidence="8" id="KW-0812">Transmembrane</keyword>
<name>A0A1H2X1U5_9FLAO</name>
<feature type="domain" description="Calx-beta" evidence="9">
    <location>
        <begin position="608"/>
        <end position="708"/>
    </location>
</feature>
<gene>
    <name evidence="10" type="ORF">SAMN04487892_2551</name>
</gene>
<dbReference type="Proteomes" id="UP000199592">
    <property type="component" value="Unassembled WGS sequence"/>
</dbReference>
<evidence type="ECO:0000313" key="10">
    <source>
        <dbReference type="EMBL" id="SDW86850.1"/>
    </source>
</evidence>
<proteinExistence type="predicted"/>
<dbReference type="RefSeq" id="WP_090293440.1">
    <property type="nucleotide sequence ID" value="NZ_FNKI01000001.1"/>
</dbReference>
<dbReference type="InterPro" id="IPR044023">
    <property type="entry name" value="Ig_7"/>
</dbReference>
<evidence type="ECO:0000313" key="11">
    <source>
        <dbReference type="Proteomes" id="UP000199592"/>
    </source>
</evidence>
<feature type="domain" description="Calx-beta" evidence="9">
    <location>
        <begin position="264"/>
        <end position="365"/>
    </location>
</feature>
<feature type="compositionally biased region" description="Acidic residues" evidence="7">
    <location>
        <begin position="1492"/>
        <end position="1504"/>
    </location>
</feature>
<accession>A0A1H2X1U5</accession>
<evidence type="ECO:0000259" key="9">
    <source>
        <dbReference type="SMART" id="SM00237"/>
    </source>
</evidence>
<dbReference type="InterPro" id="IPR051171">
    <property type="entry name" value="CaCA"/>
</dbReference>
<dbReference type="InterPro" id="IPR001434">
    <property type="entry name" value="OmcB-like_DUF11"/>
</dbReference>
<evidence type="ECO:0000256" key="1">
    <source>
        <dbReference type="ARBA" id="ARBA00004613"/>
    </source>
</evidence>
<dbReference type="Pfam" id="PF03160">
    <property type="entry name" value="Calx-beta"/>
    <property type="match status" value="5"/>
</dbReference>
<feature type="transmembrane region" description="Helical" evidence="8">
    <location>
        <begin position="21"/>
        <end position="38"/>
    </location>
</feature>
<dbReference type="SUPFAM" id="SSF141072">
    <property type="entry name" value="CalX-like"/>
    <property type="match status" value="6"/>
</dbReference>
<sequence>MQLMLKSTSLAPSSAIGSGGLWFFLFFLFGFVLGYGQITVEFTQAASSDNEAGGGNFPQIVVTGEILAPASIEVFDTGLGTATSGVDYGFTSPQVIDFPAGNYSSDVFDLSTLSISNENVVELDETIEFALGDATGDIIPGTNSTTVYSILNDDTGDVTISATDGSASEVGTDTGAFQVDLGAVNGTGGDITVDLNIANASTADEITDFNALPTSINITAGNQTATILLTPVDDSEIEEQEFVRLEITGTSNETLFPLGSPTSADVTIDSEDVVTVSIANDTNGAENNGGGPPTDGVLIVTQTSVSPVDTEITYSVSGTATEGDDYSTLSGTLTIPQGDTSAEIGINVLEDVIVEGDETVIITLTGISSGLAQLDVPANIEATNTIIDDDNPTATLTATDDTATETGTTTGEFTVNLDATNISGSPLTINYSVSGTATSGDDFIALTGSVQIANNSSSATILLTPIDDTEVEVDETVILNLEAGTGYSVGNPDEATVTIVSEDIPTATITATDNTSTESGTTTGEYTVTLDVANISGSPLAIDYTVSGTATSGDDFIALTGTVEIANNSSSAMILLTPVNDTEIEIDETVVLTLNAGIGYTVGSPNNATVTIISEDSPIATITATDDTATELGTTEGIFTVDIGSVNNTGATLTVNYSVSGDAIPDDDYVTLSGSVNIIDGQQTAVIVVDPLDDALTELDETVIVALEAGSGYTIGAPNTATVTIESEDDVPPSGYTVTIDQDPINLTNDENVSFSLANAPTFLTTFDYIFTSDGDGNVAEVTGNGFVLTANRNVSGIDLSSLPDGVITLSVIISNALGTEGPATTDTAIKNTVVPTGYSVSINQNPITSNNEDNISFTFSNAVFGTTYNYVFSSSGGGSNVTGTGGITSQSQQITGVNLSGLGDGTITLSVTLTNDNGAGPVAVDASTKFVAVPSGYSVSINQDPINSGNDTNIGFTFSGAEVGADYEYSFSSDGGGAPITGLGTISTSNQQITGIDLSNLGNGTITLSVVLSNVNGDGATAIDNVTKETCYAGTTAPSLDGGVPTAFCDAFNQDLDFYISSTAPAGADLRWSNNSDISVSADYLGGSVVSAPGTYYGFFYDSLNDCFSPAVSVTLTQSTTPNAGTANNVATCSNSNDGITIVDLDTTLTGADAGTWTLLTSPAGNSISIDGTNSVDFNGQPEGNYLFRYTTTGAVAPCANQFVDVTVTVNDCAGPCNAGNTAPQFNGDDTTIEFCDVVNTDLSSYVSGTAPTGTVLTWSTSDIPTDTGAHLNSSTVVEPGTYYGFYYDDVNDCASPVLDLTLVRNFTPVIETTMGDSNCGPSILTLTATATVADESVITYNWYDAATGGNLVGTSATFTTNTLSETTSFYVSASANGCETERVEVVAEINDSPNVGTPTNTIACNVVGNGGPNSVDLDTTLSSADAGTWAIFTDPSEGALVVDAENNVDFAGLPAGNYVFEYTTTGAVAPCTNATVQVTISVSDCITDTDGDGLTDGEEADLGTDPNNPDTDGDGLTDGEEVLVIDNPDTVAVPENATDPLDACDPFLTPDCNPADIDLAITKEVNRTEVLLNQNVTFSITVENTTLDRVLDVVVSDVLGNGFEYQSHSASTGTYDPNTGEWLIDELGAEEIVTLDITVQVTLVETLQNTASLVSSFPNDLEPNNNTDSASVQVNRSQCEDIGTICTIFSPNNDGINDRLTLVGHEQFPNNTFEVFDRYGNSVFQMNGYDSSWDGTGKNGDLPKGTYFYILDLNGDGSDVVKGWIQIVRDN</sequence>
<dbReference type="InterPro" id="IPR038081">
    <property type="entry name" value="CalX-like_sf"/>
</dbReference>
<dbReference type="InterPro" id="IPR059100">
    <property type="entry name" value="TSP3_bac"/>
</dbReference>
<evidence type="ECO:0000256" key="6">
    <source>
        <dbReference type="ARBA" id="ARBA00023065"/>
    </source>
</evidence>
<dbReference type="PANTHER" id="PTHR11878">
    <property type="entry name" value="SODIUM/CALCIUM EXCHANGER"/>
    <property type="match status" value="1"/>
</dbReference>
<dbReference type="GO" id="GO:0007154">
    <property type="term" value="P:cell communication"/>
    <property type="evidence" value="ECO:0007669"/>
    <property type="project" value="InterPro"/>
</dbReference>
<dbReference type="InterPro" id="IPR003644">
    <property type="entry name" value="Calx_beta"/>
</dbReference>
<dbReference type="STRING" id="1073328.SAMN05216294_1171"/>
<dbReference type="Pfam" id="PF13585">
    <property type="entry name" value="CHU_C"/>
    <property type="match status" value="1"/>
</dbReference>
<comment type="subcellular location">
    <subcellularLocation>
        <location evidence="1">Secreted</location>
    </subcellularLocation>
</comment>
<evidence type="ECO:0000256" key="8">
    <source>
        <dbReference type="SAM" id="Phobius"/>
    </source>
</evidence>
<dbReference type="OrthoDB" id="1236981at2"/>
<keyword evidence="6" id="KW-0406">Ion transport</keyword>
<keyword evidence="5" id="KW-0106">Calcium</keyword>
<keyword evidence="11" id="KW-1185">Reference proteome</keyword>
<dbReference type="SMART" id="SM00237">
    <property type="entry name" value="Calx_beta"/>
    <property type="match status" value="4"/>
</dbReference>
<dbReference type="GO" id="GO:0016020">
    <property type="term" value="C:membrane"/>
    <property type="evidence" value="ECO:0007669"/>
    <property type="project" value="InterPro"/>
</dbReference>
<organism evidence="10 11">
    <name type="scientific">Flagellimonas zhangzhouensis</name>
    <dbReference type="NCBI Taxonomy" id="1073328"/>
    <lineage>
        <taxon>Bacteria</taxon>
        <taxon>Pseudomonadati</taxon>
        <taxon>Bacteroidota</taxon>
        <taxon>Flavobacteriia</taxon>
        <taxon>Flavobacteriales</taxon>
        <taxon>Flavobacteriaceae</taxon>
        <taxon>Flagellimonas</taxon>
    </lineage>
</organism>
<evidence type="ECO:0000256" key="3">
    <source>
        <dbReference type="ARBA" id="ARBA00022729"/>
    </source>
</evidence>
<dbReference type="NCBIfam" id="TIGR04131">
    <property type="entry name" value="Bac_Flav_CTERM"/>
    <property type="match status" value="1"/>
</dbReference>
<feature type="domain" description="Calx-beta" evidence="9">
    <location>
        <begin position="495"/>
        <end position="595"/>
    </location>
</feature>
<evidence type="ECO:0000256" key="7">
    <source>
        <dbReference type="SAM" id="MobiDB-lite"/>
    </source>
</evidence>
<dbReference type="Gene3D" id="2.60.40.2030">
    <property type="match status" value="6"/>
</dbReference>
<keyword evidence="4" id="KW-0677">Repeat</keyword>
<dbReference type="Pfam" id="PF19081">
    <property type="entry name" value="Ig_7"/>
    <property type="match status" value="1"/>
</dbReference>
<keyword evidence="8" id="KW-0472">Membrane</keyword>
<keyword evidence="3" id="KW-0732">Signal</keyword>
<dbReference type="PANTHER" id="PTHR11878:SF65">
    <property type="entry name" value="NA_CA-EXCHANGE PROTEIN, ISOFORM G"/>
    <property type="match status" value="1"/>
</dbReference>